<dbReference type="OrthoDB" id="117970at2157"/>
<keyword evidence="2" id="KW-0813">Transport</keyword>
<dbReference type="KEGG" id="halg:HUG10_07220"/>
<gene>
    <name evidence="9" type="ORF">HUG10_07220</name>
</gene>
<feature type="transmembrane region" description="Helical" evidence="7">
    <location>
        <begin position="193"/>
        <end position="216"/>
    </location>
</feature>
<feature type="transmembrane region" description="Helical" evidence="7">
    <location>
        <begin position="285"/>
        <end position="310"/>
    </location>
</feature>
<dbReference type="GO" id="GO:0022857">
    <property type="term" value="F:transmembrane transporter activity"/>
    <property type="evidence" value="ECO:0007669"/>
    <property type="project" value="InterPro"/>
</dbReference>
<dbReference type="InterPro" id="IPR050171">
    <property type="entry name" value="MFS_Transporters"/>
</dbReference>
<dbReference type="EMBL" id="CP058529">
    <property type="protein sequence ID" value="QLG29444.1"/>
    <property type="molecule type" value="Genomic_DNA"/>
</dbReference>
<dbReference type="InterPro" id="IPR011701">
    <property type="entry name" value="MFS"/>
</dbReference>
<dbReference type="SUPFAM" id="SSF103473">
    <property type="entry name" value="MFS general substrate transporter"/>
    <property type="match status" value="1"/>
</dbReference>
<feature type="transmembrane region" description="Helical" evidence="7">
    <location>
        <begin position="354"/>
        <end position="373"/>
    </location>
</feature>
<feature type="transmembrane region" description="Helical" evidence="7">
    <location>
        <begin position="12"/>
        <end position="32"/>
    </location>
</feature>
<accession>A0A7D5GNM5</accession>
<keyword evidence="6 7" id="KW-0472">Membrane</keyword>
<evidence type="ECO:0000256" key="7">
    <source>
        <dbReference type="SAM" id="Phobius"/>
    </source>
</evidence>
<keyword evidence="3" id="KW-1003">Cell membrane</keyword>
<feature type="domain" description="Major facilitator superfamily (MFS) profile" evidence="8">
    <location>
        <begin position="1"/>
        <end position="381"/>
    </location>
</feature>
<feature type="transmembrane region" description="Helical" evidence="7">
    <location>
        <begin position="257"/>
        <end position="279"/>
    </location>
</feature>
<evidence type="ECO:0000256" key="6">
    <source>
        <dbReference type="ARBA" id="ARBA00023136"/>
    </source>
</evidence>
<dbReference type="Proteomes" id="UP000509750">
    <property type="component" value="Chromosome"/>
</dbReference>
<dbReference type="InterPro" id="IPR036259">
    <property type="entry name" value="MFS_trans_sf"/>
</dbReference>
<sequence>MSVYIGQVGSPFAVSLVFTVYWFGLMVFSPVAGAIADVTGRRRAVLVGTATLATLTVLPLTVVDGVWGPLAFRGLFAVFAAGFLPVMLTIVSERGGSEGRGQSLGFFNSTQAIGFTLAQFFAGVLLGLVAPWTVYLVVAAVSGIVAVASVFVRDSTPAGGGTSTRSELVIEVKTRLFPAKQDRQHLDRNGLKWLYAAVLLRNMTVLGTSSLLPIYLVSEVGVSAFVMGVLLAINPAAQMVFMYVFGHVADASGRKPLVVYGMAGAGVHAIVVAAAVIPASVPVRAVVVAASFLVLAAAYSSETTGTYAFIGDVSPDERESELMGLHSTARGLGGAAGPALVGGLATLFSYETAFAAGSLLAFAATALVAHFLVESYPSTRPQGGVPAED</sequence>
<feature type="transmembrane region" description="Helical" evidence="7">
    <location>
        <begin position="132"/>
        <end position="152"/>
    </location>
</feature>
<evidence type="ECO:0000256" key="1">
    <source>
        <dbReference type="ARBA" id="ARBA00004651"/>
    </source>
</evidence>
<keyword evidence="4 7" id="KW-0812">Transmembrane</keyword>
<feature type="transmembrane region" description="Helical" evidence="7">
    <location>
        <begin position="331"/>
        <end position="348"/>
    </location>
</feature>
<dbReference type="GO" id="GO:0005886">
    <property type="term" value="C:plasma membrane"/>
    <property type="evidence" value="ECO:0007669"/>
    <property type="project" value="UniProtKB-SubCell"/>
</dbReference>
<dbReference type="Pfam" id="PF07690">
    <property type="entry name" value="MFS_1"/>
    <property type="match status" value="1"/>
</dbReference>
<dbReference type="PANTHER" id="PTHR23517:SF3">
    <property type="entry name" value="INTEGRAL MEMBRANE TRANSPORT PROTEIN"/>
    <property type="match status" value="1"/>
</dbReference>
<evidence type="ECO:0000256" key="5">
    <source>
        <dbReference type="ARBA" id="ARBA00022989"/>
    </source>
</evidence>
<dbReference type="AlphaFoldDB" id="A0A7D5GNM5"/>
<feature type="transmembrane region" description="Helical" evidence="7">
    <location>
        <begin position="74"/>
        <end position="92"/>
    </location>
</feature>
<feature type="transmembrane region" description="Helical" evidence="7">
    <location>
        <begin position="44"/>
        <end position="62"/>
    </location>
</feature>
<keyword evidence="5 7" id="KW-1133">Transmembrane helix</keyword>
<organism evidence="9 10">
    <name type="scientific">Halorarum halophilum</name>
    <dbReference type="NCBI Taxonomy" id="2743090"/>
    <lineage>
        <taxon>Archaea</taxon>
        <taxon>Methanobacteriati</taxon>
        <taxon>Methanobacteriota</taxon>
        <taxon>Stenosarchaea group</taxon>
        <taxon>Halobacteria</taxon>
        <taxon>Halobacteriales</taxon>
        <taxon>Haloferacaceae</taxon>
        <taxon>Halorarum</taxon>
    </lineage>
</organism>
<comment type="subcellular location">
    <subcellularLocation>
        <location evidence="1">Cell membrane</location>
        <topology evidence="1">Multi-pass membrane protein</topology>
    </subcellularLocation>
</comment>
<evidence type="ECO:0000313" key="10">
    <source>
        <dbReference type="Proteomes" id="UP000509750"/>
    </source>
</evidence>
<evidence type="ECO:0000259" key="8">
    <source>
        <dbReference type="PROSITE" id="PS50850"/>
    </source>
</evidence>
<proteinExistence type="predicted"/>
<name>A0A7D5GNM5_9EURY</name>
<dbReference type="Gene3D" id="1.20.1250.20">
    <property type="entry name" value="MFS general substrate transporter like domains"/>
    <property type="match status" value="2"/>
</dbReference>
<evidence type="ECO:0000256" key="2">
    <source>
        <dbReference type="ARBA" id="ARBA00022448"/>
    </source>
</evidence>
<dbReference type="PROSITE" id="PS50850">
    <property type="entry name" value="MFS"/>
    <property type="match status" value="1"/>
</dbReference>
<feature type="transmembrane region" description="Helical" evidence="7">
    <location>
        <begin position="222"/>
        <end position="245"/>
    </location>
</feature>
<dbReference type="InterPro" id="IPR020846">
    <property type="entry name" value="MFS_dom"/>
</dbReference>
<evidence type="ECO:0000313" key="9">
    <source>
        <dbReference type="EMBL" id="QLG29444.1"/>
    </source>
</evidence>
<reference evidence="9 10" key="1">
    <citation type="submission" date="2020-07" db="EMBL/GenBank/DDBJ databases">
        <title>Gai3-2, isolated from salt lake.</title>
        <authorList>
            <person name="Cui H."/>
            <person name="Shi X."/>
        </authorList>
    </citation>
    <scope>NUCLEOTIDE SEQUENCE [LARGE SCALE GENOMIC DNA]</scope>
    <source>
        <strain evidence="9 10">Gai3-2</strain>
    </source>
</reference>
<evidence type="ECO:0000256" key="3">
    <source>
        <dbReference type="ARBA" id="ARBA00022475"/>
    </source>
</evidence>
<feature type="transmembrane region" description="Helical" evidence="7">
    <location>
        <begin position="104"/>
        <end position="126"/>
    </location>
</feature>
<protein>
    <submittedName>
        <fullName evidence="9">MFS transporter</fullName>
    </submittedName>
</protein>
<evidence type="ECO:0000256" key="4">
    <source>
        <dbReference type="ARBA" id="ARBA00022692"/>
    </source>
</evidence>
<keyword evidence="10" id="KW-1185">Reference proteome</keyword>
<dbReference type="PANTHER" id="PTHR23517">
    <property type="entry name" value="RESISTANCE PROTEIN MDTM, PUTATIVE-RELATED-RELATED"/>
    <property type="match status" value="1"/>
</dbReference>